<protein>
    <submittedName>
        <fullName evidence="2">Uncharacterized protein</fullName>
    </submittedName>
</protein>
<evidence type="ECO:0000313" key="2">
    <source>
        <dbReference type="EMBL" id="KAK1770843.1"/>
    </source>
</evidence>
<dbReference type="Proteomes" id="UP001244011">
    <property type="component" value="Unassembled WGS sequence"/>
</dbReference>
<comment type="caution">
    <text evidence="2">The sequence shown here is derived from an EMBL/GenBank/DDBJ whole genome shotgun (WGS) entry which is preliminary data.</text>
</comment>
<reference evidence="2" key="1">
    <citation type="submission" date="2023-06" db="EMBL/GenBank/DDBJ databases">
        <title>Genome-scale phylogeny and comparative genomics of the fungal order Sordariales.</title>
        <authorList>
            <consortium name="Lawrence Berkeley National Laboratory"/>
            <person name="Hensen N."/>
            <person name="Bonometti L."/>
            <person name="Westerberg I."/>
            <person name="Brannstrom I.O."/>
            <person name="Guillou S."/>
            <person name="Cros-Aarteil S."/>
            <person name="Calhoun S."/>
            <person name="Haridas S."/>
            <person name="Kuo A."/>
            <person name="Mondo S."/>
            <person name="Pangilinan J."/>
            <person name="Riley R."/>
            <person name="Labutti K."/>
            <person name="Andreopoulos B."/>
            <person name="Lipzen A."/>
            <person name="Chen C."/>
            <person name="Yanf M."/>
            <person name="Daum C."/>
            <person name="Ng V."/>
            <person name="Clum A."/>
            <person name="Steindorff A."/>
            <person name="Ohm R."/>
            <person name="Martin F."/>
            <person name="Silar P."/>
            <person name="Natvig D."/>
            <person name="Lalanne C."/>
            <person name="Gautier V."/>
            <person name="Ament-Velasquez S.L."/>
            <person name="Kruys A."/>
            <person name="Hutchinson M.I."/>
            <person name="Powell A.J."/>
            <person name="Barry K."/>
            <person name="Miller A.N."/>
            <person name="Grigoriev I.V."/>
            <person name="Debuchy R."/>
            <person name="Gladieux P."/>
            <person name="Thoren M.H."/>
            <person name="Johannesson H."/>
        </authorList>
    </citation>
    <scope>NUCLEOTIDE SEQUENCE</scope>
    <source>
        <strain evidence="2">8032-3</strain>
    </source>
</reference>
<keyword evidence="1" id="KW-1133">Transmembrane helix</keyword>
<name>A0AAJ0C626_9PEZI</name>
<dbReference type="AlphaFoldDB" id="A0AAJ0C626"/>
<accession>A0AAJ0C626</accession>
<evidence type="ECO:0000256" key="1">
    <source>
        <dbReference type="SAM" id="Phobius"/>
    </source>
</evidence>
<keyword evidence="1" id="KW-0812">Transmembrane</keyword>
<gene>
    <name evidence="2" type="ORF">QBC33DRAFT_566307</name>
</gene>
<feature type="transmembrane region" description="Helical" evidence="1">
    <location>
        <begin position="127"/>
        <end position="145"/>
    </location>
</feature>
<feature type="non-terminal residue" evidence="2">
    <location>
        <position position="171"/>
    </location>
</feature>
<proteinExistence type="predicted"/>
<dbReference type="EMBL" id="MU838999">
    <property type="protein sequence ID" value="KAK1770843.1"/>
    <property type="molecule type" value="Genomic_DNA"/>
</dbReference>
<evidence type="ECO:0000313" key="3">
    <source>
        <dbReference type="Proteomes" id="UP001244011"/>
    </source>
</evidence>
<keyword evidence="1" id="KW-0472">Membrane</keyword>
<dbReference type="RefSeq" id="XP_060287056.1">
    <property type="nucleotide sequence ID" value="XM_060430454.1"/>
</dbReference>
<keyword evidence="3" id="KW-1185">Reference proteome</keyword>
<organism evidence="2 3">
    <name type="scientific">Phialemonium atrogriseum</name>
    <dbReference type="NCBI Taxonomy" id="1093897"/>
    <lineage>
        <taxon>Eukaryota</taxon>
        <taxon>Fungi</taxon>
        <taxon>Dikarya</taxon>
        <taxon>Ascomycota</taxon>
        <taxon>Pezizomycotina</taxon>
        <taxon>Sordariomycetes</taxon>
        <taxon>Sordariomycetidae</taxon>
        <taxon>Cephalothecales</taxon>
        <taxon>Cephalothecaceae</taxon>
        <taxon>Phialemonium</taxon>
    </lineage>
</organism>
<sequence>MDIDVESLRKSTDITIDTPDDGTCLTDTPEDSTSLAPLITNFPPSEANKPICRRRITDLAATREFADQLDESAIHCLGRDLWSVRSASDAMVLLTDQRQMTEGMKLLLARDIEAVATQGEERNYHSMMIILGVLFCFILFFRFILLSSSEADPFFADIETAASPDPPRHPC</sequence>
<dbReference type="GeneID" id="85313641"/>